<gene>
    <name evidence="2" type="ORF">SDC9_193600</name>
</gene>
<organism evidence="2">
    <name type="scientific">bioreactor metagenome</name>
    <dbReference type="NCBI Taxonomy" id="1076179"/>
    <lineage>
        <taxon>unclassified sequences</taxon>
        <taxon>metagenomes</taxon>
        <taxon>ecological metagenomes</taxon>
    </lineage>
</organism>
<proteinExistence type="predicted"/>
<comment type="caution">
    <text evidence="2">The sequence shown here is derived from an EMBL/GenBank/DDBJ whole genome shotgun (WGS) entry which is preliminary data.</text>
</comment>
<accession>A0A645I406</accession>
<evidence type="ECO:0000313" key="2">
    <source>
        <dbReference type="EMBL" id="MPN46021.1"/>
    </source>
</evidence>
<dbReference type="EMBL" id="VSSQ01106327">
    <property type="protein sequence ID" value="MPN46021.1"/>
    <property type="molecule type" value="Genomic_DNA"/>
</dbReference>
<name>A0A645I406_9ZZZZ</name>
<sequence>MVGHHAAGTAGTDRREQFAPAGHAGGKRLFDEKRFAGRDDRRQHLPVQYKGAHRDDRIDPARVMLQQRRVGLVGMRDAVAPGDGGGLAGDGVADRDQLALLRQFRIVDQMRHLSHIAGSAKCQTNFFHAFFSVSIWFHTNFSLYYTAEPKTKKWRG</sequence>
<feature type="region of interest" description="Disordered" evidence="1">
    <location>
        <begin position="1"/>
        <end position="24"/>
    </location>
</feature>
<reference evidence="2" key="1">
    <citation type="submission" date="2019-08" db="EMBL/GenBank/DDBJ databases">
        <authorList>
            <person name="Kucharzyk K."/>
            <person name="Murdoch R.W."/>
            <person name="Higgins S."/>
            <person name="Loffler F."/>
        </authorList>
    </citation>
    <scope>NUCLEOTIDE SEQUENCE</scope>
</reference>
<dbReference type="AlphaFoldDB" id="A0A645I406"/>
<protein>
    <submittedName>
        <fullName evidence="2">Uncharacterized protein</fullName>
    </submittedName>
</protein>
<evidence type="ECO:0000256" key="1">
    <source>
        <dbReference type="SAM" id="MobiDB-lite"/>
    </source>
</evidence>